<reference evidence="3 4" key="1">
    <citation type="journal article" date="2015" name="Genome Biol.">
        <title>Comparative genomics of Steinernema reveals deeply conserved gene regulatory networks.</title>
        <authorList>
            <person name="Dillman A.R."/>
            <person name="Macchietto M."/>
            <person name="Porter C.F."/>
            <person name="Rogers A."/>
            <person name="Williams B."/>
            <person name="Antoshechkin I."/>
            <person name="Lee M.M."/>
            <person name="Goodwin Z."/>
            <person name="Lu X."/>
            <person name="Lewis E.E."/>
            <person name="Goodrich-Blair H."/>
            <person name="Stock S.P."/>
            <person name="Adams B.J."/>
            <person name="Sternberg P.W."/>
            <person name="Mortazavi A."/>
        </authorList>
    </citation>
    <scope>NUCLEOTIDE SEQUENCE [LARGE SCALE GENOMIC DNA]</scope>
    <source>
        <strain evidence="3 4">ALL</strain>
    </source>
</reference>
<evidence type="ECO:0000313" key="3">
    <source>
        <dbReference type="EMBL" id="TKR66974.1"/>
    </source>
</evidence>
<keyword evidence="2" id="KW-0812">Transmembrane</keyword>
<keyword evidence="2" id="KW-0472">Membrane</keyword>
<proteinExistence type="predicted"/>
<dbReference type="Proteomes" id="UP000298663">
    <property type="component" value="Unassembled WGS sequence"/>
</dbReference>
<name>A0A4U5MCZ0_STECR</name>
<dbReference type="EMBL" id="AZBU02000008">
    <property type="protein sequence ID" value="TKR66974.1"/>
    <property type="molecule type" value="Genomic_DNA"/>
</dbReference>
<gene>
    <name evidence="3" type="ORF">L596_023194</name>
</gene>
<feature type="compositionally biased region" description="Basic and acidic residues" evidence="1">
    <location>
        <begin position="86"/>
        <end position="114"/>
    </location>
</feature>
<dbReference type="AlphaFoldDB" id="A0A4U5MCZ0"/>
<feature type="transmembrane region" description="Helical" evidence="2">
    <location>
        <begin position="41"/>
        <end position="66"/>
    </location>
</feature>
<sequence>MRKSHALLLGLALGLSVCLIGFYFTVTALQSQTVIPPKVGALIILAWFILTIILVLFFVTTLAVVIEFAISGKRQRPGDAANEQEEPLRSEEGEGVKLKPLRDGENGTEEAPRE</sequence>
<evidence type="ECO:0000313" key="4">
    <source>
        <dbReference type="Proteomes" id="UP000298663"/>
    </source>
</evidence>
<evidence type="ECO:0000256" key="1">
    <source>
        <dbReference type="SAM" id="MobiDB-lite"/>
    </source>
</evidence>
<feature type="region of interest" description="Disordered" evidence="1">
    <location>
        <begin position="74"/>
        <end position="114"/>
    </location>
</feature>
<keyword evidence="4" id="KW-1185">Reference proteome</keyword>
<accession>A0A4U5MCZ0</accession>
<organism evidence="3 4">
    <name type="scientific">Steinernema carpocapsae</name>
    <name type="common">Entomopathogenic nematode</name>
    <dbReference type="NCBI Taxonomy" id="34508"/>
    <lineage>
        <taxon>Eukaryota</taxon>
        <taxon>Metazoa</taxon>
        <taxon>Ecdysozoa</taxon>
        <taxon>Nematoda</taxon>
        <taxon>Chromadorea</taxon>
        <taxon>Rhabditida</taxon>
        <taxon>Tylenchina</taxon>
        <taxon>Panagrolaimomorpha</taxon>
        <taxon>Strongyloidoidea</taxon>
        <taxon>Steinernematidae</taxon>
        <taxon>Steinernema</taxon>
    </lineage>
</organism>
<protein>
    <submittedName>
        <fullName evidence="3">Uncharacterized protein</fullName>
    </submittedName>
</protein>
<evidence type="ECO:0000256" key="2">
    <source>
        <dbReference type="SAM" id="Phobius"/>
    </source>
</evidence>
<comment type="caution">
    <text evidence="3">The sequence shown here is derived from an EMBL/GenBank/DDBJ whole genome shotgun (WGS) entry which is preliminary data.</text>
</comment>
<reference evidence="3 4" key="2">
    <citation type="journal article" date="2019" name="G3 (Bethesda)">
        <title>Hybrid Assembly of the Genome of the Entomopathogenic Nematode Steinernema carpocapsae Identifies the X-Chromosome.</title>
        <authorList>
            <person name="Serra L."/>
            <person name="Macchietto M."/>
            <person name="Macias-Munoz A."/>
            <person name="McGill C.J."/>
            <person name="Rodriguez I.M."/>
            <person name="Rodriguez B."/>
            <person name="Murad R."/>
            <person name="Mortazavi A."/>
        </authorList>
    </citation>
    <scope>NUCLEOTIDE SEQUENCE [LARGE SCALE GENOMIC DNA]</scope>
    <source>
        <strain evidence="3 4">ALL</strain>
    </source>
</reference>
<keyword evidence="2" id="KW-1133">Transmembrane helix</keyword>